<dbReference type="GeneID" id="37117735"/>
<evidence type="ECO:0000256" key="1">
    <source>
        <dbReference type="SAM" id="MobiDB-lite"/>
    </source>
</evidence>
<dbReference type="RefSeq" id="XP_025469021.1">
    <property type="nucleotide sequence ID" value="XM_025615592.1"/>
</dbReference>
<evidence type="ECO:0000313" key="3">
    <source>
        <dbReference type="Proteomes" id="UP000246702"/>
    </source>
</evidence>
<organism evidence="2 3">
    <name type="scientific">Aspergillus sclerotioniger CBS 115572</name>
    <dbReference type="NCBI Taxonomy" id="1450535"/>
    <lineage>
        <taxon>Eukaryota</taxon>
        <taxon>Fungi</taxon>
        <taxon>Dikarya</taxon>
        <taxon>Ascomycota</taxon>
        <taxon>Pezizomycotina</taxon>
        <taxon>Eurotiomycetes</taxon>
        <taxon>Eurotiomycetidae</taxon>
        <taxon>Eurotiales</taxon>
        <taxon>Aspergillaceae</taxon>
        <taxon>Aspergillus</taxon>
        <taxon>Aspergillus subgen. Circumdati</taxon>
    </lineage>
</organism>
<dbReference type="AlphaFoldDB" id="A0A317WY42"/>
<accession>A0A317WY42</accession>
<proteinExistence type="predicted"/>
<sequence>MSTTQKTRSERTVAAKLKWLATYKGQFVSASDCQKNNIPIFPLDLENAKDNIPLYFAPLSESFLAKYPVDGEYLASLEKRNPGSLDIGDYDVMIEKGKKDPDHLLWALPQVLYRHMETVVRKNIPKGQGIFLSDLTSWARATNPEDPVAEAYTVDRFGFDDRRHAVDTINYVKDNRYPHLTMITQYECPEVCPEGSLQLSELVYILKAMEFRLAEGLFDRKQPQPVLMVSFMVPRHGRILQAHVHGGTRLVIACSKLYSFKNTEVAPFELFYRWFLGTPIGVEPREMPVTDGSENLGDGVNAPNFDEDLCTATETKKGKKRKR</sequence>
<gene>
    <name evidence="2" type="ORF">BO94DRAFT_583914</name>
</gene>
<reference evidence="2 3" key="1">
    <citation type="submission" date="2016-12" db="EMBL/GenBank/DDBJ databases">
        <title>The genomes of Aspergillus section Nigri reveals drivers in fungal speciation.</title>
        <authorList>
            <consortium name="DOE Joint Genome Institute"/>
            <person name="Vesth T.C."/>
            <person name="Nybo J."/>
            <person name="Theobald S."/>
            <person name="Brandl J."/>
            <person name="Frisvad J.C."/>
            <person name="Nielsen K.F."/>
            <person name="Lyhne E.K."/>
            <person name="Kogle M.E."/>
            <person name="Kuo A."/>
            <person name="Riley R."/>
            <person name="Clum A."/>
            <person name="Nolan M."/>
            <person name="Lipzen A."/>
            <person name="Salamov A."/>
            <person name="Henrissat B."/>
            <person name="Wiebenga A."/>
            <person name="De Vries R.P."/>
            <person name="Grigoriev I.V."/>
            <person name="Mortensen U.H."/>
            <person name="Andersen M.R."/>
            <person name="Baker S.E."/>
        </authorList>
    </citation>
    <scope>NUCLEOTIDE SEQUENCE [LARGE SCALE GENOMIC DNA]</scope>
    <source>
        <strain evidence="2 3">CBS 115572</strain>
    </source>
</reference>
<keyword evidence="3" id="KW-1185">Reference proteome</keyword>
<dbReference type="OrthoDB" id="4436899at2759"/>
<dbReference type="Proteomes" id="UP000246702">
    <property type="component" value="Unassembled WGS sequence"/>
</dbReference>
<comment type="caution">
    <text evidence="2">The sequence shown here is derived from an EMBL/GenBank/DDBJ whole genome shotgun (WGS) entry which is preliminary data.</text>
</comment>
<protein>
    <submittedName>
        <fullName evidence="2">Uncharacterized protein</fullName>
    </submittedName>
</protein>
<dbReference type="EMBL" id="MSFK01000009">
    <property type="protein sequence ID" value="PWY91293.1"/>
    <property type="molecule type" value="Genomic_DNA"/>
</dbReference>
<feature type="region of interest" description="Disordered" evidence="1">
    <location>
        <begin position="290"/>
        <end position="323"/>
    </location>
</feature>
<name>A0A317WY42_9EURO</name>
<evidence type="ECO:0000313" key="2">
    <source>
        <dbReference type="EMBL" id="PWY91293.1"/>
    </source>
</evidence>